<evidence type="ECO:0000259" key="8">
    <source>
        <dbReference type="PROSITE" id="PS51277"/>
    </source>
</evidence>
<dbReference type="InterPro" id="IPR017930">
    <property type="entry name" value="Myb_dom"/>
</dbReference>
<organism evidence="11 12">
    <name type="scientific">Dovyalis caffra</name>
    <dbReference type="NCBI Taxonomy" id="77055"/>
    <lineage>
        <taxon>Eukaryota</taxon>
        <taxon>Viridiplantae</taxon>
        <taxon>Streptophyta</taxon>
        <taxon>Embryophyta</taxon>
        <taxon>Tracheophyta</taxon>
        <taxon>Spermatophyta</taxon>
        <taxon>Magnoliopsida</taxon>
        <taxon>eudicotyledons</taxon>
        <taxon>Gunneridae</taxon>
        <taxon>Pentapetalae</taxon>
        <taxon>rosids</taxon>
        <taxon>fabids</taxon>
        <taxon>Malpighiales</taxon>
        <taxon>Salicaceae</taxon>
        <taxon>Flacourtieae</taxon>
        <taxon>Dovyalis</taxon>
    </lineage>
</organism>
<feature type="compositionally biased region" description="Polar residues" evidence="6">
    <location>
        <begin position="1258"/>
        <end position="1267"/>
    </location>
</feature>
<dbReference type="PROSITE" id="PS51294">
    <property type="entry name" value="HTH_MYB"/>
    <property type="match status" value="1"/>
</dbReference>
<reference evidence="11 12" key="1">
    <citation type="submission" date="2024-01" db="EMBL/GenBank/DDBJ databases">
        <authorList>
            <person name="Waweru B."/>
        </authorList>
    </citation>
    <scope>NUCLEOTIDE SEQUENCE [LARGE SCALE GENOMIC DNA]</scope>
</reference>
<sequence>MEEENEEEINQLRLQKVAFTGLPATLALPKQILQRSADSLKTFVIIDCPNIRELPEYISNLKKLQILGITRCPILSGRCQEGTGEDWPKIVHIPQFENLFGIFNLLVGVLDKIVRSQEDEEHAMEISFFSLCALLVVHVGDLFGFSLFVAASLIHRAHGLGWWNFLGKTRRLGLNNSMIMNAGPLLLAVNDASLPAEDYWKTVLPKTPFPQALEGLLQHHGMKSESTFVDDNMVFNKRRNTAYKSRYNKTYNKTRDPITTEESMQDEMTWPSISEETRAYKSRYNKTYNKTRDLVATKESMKDEVSTNNGIKSENTFLKDDMAFNKRRNTAYKSRYNKTYNKTHDPVTIKKSMKDGIATNDDDMAFNKRRNTAYKSRYNKTYNKTHDPVTIEKSMKDGIAANSDKKAIEGTFSDDADVINDWIDENDDLADTTIFYLYRDLYPGKKMKLLFNNAGSRAGFLPRKMAESIPFSSDSVPKILEHFSLKTDSAEADIITNTIDECEYPKMKGEEKYCPTSLESLIDFVVARLGRNVMVLSTQSGKKQEYTALTGGKMIGDRAVICHKEVYPYAVYYCHEIEDTKAFMVPLVAADGTRVKAVTICHEDTSTWSPEHVSFELLKVKPGVPICHFLANDTLVWVKAKDAGWDLITHLAMPIIDHLFDGVADNMVCSNKDEECALHLCALLFVRAGDSFGFSLSLTIYTSDEKGSLSPDILCTKPYWAGRVTYLENLGQTIYLMKEWQIIFPSNQSKVFDYQGTIGPITNKQEAQITQIVDWVKLIKQSRSGTWLCLNSFIVSTPFASLQELCSHGTHLIVSVLSSVLTCVTLKIHVAALRSIGGKWCLGGEKCKRKAPGLFLIHNSCPTFSLLDQFGGTRPNLVLPAGNGNGISPSATLHDATGHQLKEQFSCGSDYSPKARKPYTITKQRERWTEEEHKKFLEALKLYGRAWRRIEEHVGTKTAVQIRSHAQKFFSKVVRDSGGSNTSSVEPIEIPPPRPKRKPMHPYPRKLAHPLEKEILIPEKPLRLSSPNFSISEQENQSPTSVLSAVGSDALGSTDSDTPTHGLSPVSSAGGVHHADSSPEDDRSPSPATASSAPDEQCLKVQKLESFPIENVSLEEPVAEETSTRSLKLFGRTVFVTGCHMPSSPNMGTSKLLLPEAAEEKLLQPTTLNVVAAELQSGNGDSTWSPLPHGSHGALCYMQFQNENSSPAGNDSATVMPWWTFYGGMPFPYIPFHKQEPGTENLESNGDEFQDKEIQKEVSGTGSNSGPVNEGENVDKNMDAETESYQFSYEEKEPSPIFELKPTKKSALSGSKMINEKCMKGFVPYKKRFAERESQSSTITGKEREEKRIRLCL</sequence>
<gene>
    <name evidence="11" type="ORF">DCAF_LOCUS13830</name>
</gene>
<dbReference type="GO" id="GO:0010468">
    <property type="term" value="P:regulation of gene expression"/>
    <property type="evidence" value="ECO:0007669"/>
    <property type="project" value="UniProtKB-ARBA"/>
</dbReference>
<proteinExistence type="predicted"/>
<feature type="region of interest" description="Disordered" evidence="6">
    <location>
        <begin position="1256"/>
        <end position="1276"/>
    </location>
</feature>
<protein>
    <submittedName>
        <fullName evidence="11">Uncharacterized protein</fullName>
    </submittedName>
</protein>
<feature type="compositionally biased region" description="Polar residues" evidence="6">
    <location>
        <begin position="1051"/>
        <end position="1067"/>
    </location>
</feature>
<dbReference type="InterPro" id="IPR009057">
    <property type="entry name" value="Homeodomain-like_sf"/>
</dbReference>
<dbReference type="PANTHER" id="PTHR31236:SF2">
    <property type="entry name" value="BURP DOMAIN PROTEIN RD22"/>
    <property type="match status" value="1"/>
</dbReference>
<name>A0AAV1RR37_9ROSI</name>
<evidence type="ECO:0000259" key="9">
    <source>
        <dbReference type="PROSITE" id="PS51293"/>
    </source>
</evidence>
<dbReference type="InterPro" id="IPR017884">
    <property type="entry name" value="SANT_dom"/>
</dbReference>
<dbReference type="PROSITE" id="PS51293">
    <property type="entry name" value="SANT"/>
    <property type="match status" value="1"/>
</dbReference>
<feature type="compositionally biased region" description="Basic and acidic residues" evidence="6">
    <location>
        <begin position="1341"/>
        <end position="1353"/>
    </location>
</feature>
<dbReference type="NCBIfam" id="TIGR01557">
    <property type="entry name" value="myb_SHAQKYF"/>
    <property type="match status" value="1"/>
</dbReference>
<dbReference type="GO" id="GO:0003677">
    <property type="term" value="F:DNA binding"/>
    <property type="evidence" value="ECO:0007669"/>
    <property type="project" value="UniProtKB-KW"/>
</dbReference>
<dbReference type="InterPro" id="IPR004873">
    <property type="entry name" value="BURP_dom"/>
</dbReference>
<dbReference type="Pfam" id="PF00249">
    <property type="entry name" value="Myb_DNA-binding"/>
    <property type="match status" value="1"/>
</dbReference>
<dbReference type="SUPFAM" id="SSF46689">
    <property type="entry name" value="Homeodomain-like"/>
    <property type="match status" value="1"/>
</dbReference>
<dbReference type="SMART" id="SM01045">
    <property type="entry name" value="BURP"/>
    <property type="match status" value="1"/>
</dbReference>
<dbReference type="Gene3D" id="1.10.10.60">
    <property type="entry name" value="Homeodomain-like"/>
    <property type="match status" value="1"/>
</dbReference>
<dbReference type="FunFam" id="1.10.10.60:FF:000023">
    <property type="entry name" value="protein REVEILLE 6 isoform X1"/>
    <property type="match status" value="1"/>
</dbReference>
<evidence type="ECO:0000256" key="2">
    <source>
        <dbReference type="ARBA" id="ARBA00023015"/>
    </source>
</evidence>
<accession>A0AAV1RR37</accession>
<dbReference type="InterPro" id="IPR044816">
    <property type="entry name" value="BURP"/>
</dbReference>
<dbReference type="PANTHER" id="PTHR31236">
    <property type="entry name" value="BURP DOMAIN PROTEIN USPL1-LIKE"/>
    <property type="match status" value="1"/>
</dbReference>
<feature type="compositionally biased region" description="Low complexity" evidence="6">
    <location>
        <begin position="1085"/>
        <end position="1094"/>
    </location>
</feature>
<evidence type="ECO:0000313" key="12">
    <source>
        <dbReference type="Proteomes" id="UP001314170"/>
    </source>
</evidence>
<dbReference type="InterPro" id="IPR001005">
    <property type="entry name" value="SANT/Myb"/>
</dbReference>
<feature type="region of interest" description="Disordered" evidence="6">
    <location>
        <begin position="1026"/>
        <end position="1097"/>
    </location>
</feature>
<feature type="compositionally biased region" description="Basic and acidic residues" evidence="6">
    <location>
        <begin position="1073"/>
        <end position="1084"/>
    </location>
</feature>
<evidence type="ECO:0000256" key="4">
    <source>
        <dbReference type="ARBA" id="ARBA00023163"/>
    </source>
</evidence>
<feature type="region of interest" description="Disordered" evidence="6">
    <location>
        <begin position="1331"/>
        <end position="1353"/>
    </location>
</feature>
<evidence type="ECO:0000259" key="10">
    <source>
        <dbReference type="PROSITE" id="PS51294"/>
    </source>
</evidence>
<evidence type="ECO:0000259" key="7">
    <source>
        <dbReference type="PROSITE" id="PS50090"/>
    </source>
</evidence>
<keyword evidence="4" id="KW-0804">Transcription</keyword>
<keyword evidence="2" id="KW-0805">Transcription regulation</keyword>
<dbReference type="EMBL" id="CAWUPB010001156">
    <property type="protein sequence ID" value="CAK7338782.1"/>
    <property type="molecule type" value="Genomic_DNA"/>
</dbReference>
<feature type="compositionally biased region" description="Polar residues" evidence="6">
    <location>
        <begin position="1026"/>
        <end position="1043"/>
    </location>
</feature>
<dbReference type="PROSITE" id="PS50090">
    <property type="entry name" value="MYB_LIKE"/>
    <property type="match status" value="1"/>
</dbReference>
<feature type="domain" description="BURP" evidence="8">
    <location>
        <begin position="435"/>
        <end position="640"/>
    </location>
</feature>
<evidence type="ECO:0000256" key="1">
    <source>
        <dbReference type="ARBA" id="ARBA00004123"/>
    </source>
</evidence>
<feature type="region of interest" description="Disordered" evidence="6">
    <location>
        <begin position="974"/>
        <end position="1004"/>
    </location>
</feature>
<feature type="compositionally biased region" description="Basic residues" evidence="6">
    <location>
        <begin position="994"/>
        <end position="1004"/>
    </location>
</feature>
<evidence type="ECO:0000313" key="11">
    <source>
        <dbReference type="EMBL" id="CAK7338782.1"/>
    </source>
</evidence>
<comment type="caution">
    <text evidence="11">The sequence shown here is derived from an EMBL/GenBank/DDBJ whole genome shotgun (WGS) entry which is preliminary data.</text>
</comment>
<dbReference type="PROSITE" id="PS51277">
    <property type="entry name" value="BURP"/>
    <property type="match status" value="1"/>
</dbReference>
<feature type="domain" description="SANT" evidence="9">
    <location>
        <begin position="923"/>
        <end position="974"/>
    </location>
</feature>
<keyword evidence="5" id="KW-0539">Nucleus</keyword>
<dbReference type="GO" id="GO:0005634">
    <property type="term" value="C:nucleus"/>
    <property type="evidence" value="ECO:0007669"/>
    <property type="project" value="UniProtKB-SubCell"/>
</dbReference>
<feature type="domain" description="Myb-like" evidence="7">
    <location>
        <begin position="920"/>
        <end position="970"/>
    </location>
</feature>
<keyword evidence="12" id="KW-1185">Reference proteome</keyword>
<evidence type="ECO:0000256" key="5">
    <source>
        <dbReference type="ARBA" id="ARBA00023242"/>
    </source>
</evidence>
<dbReference type="CDD" id="cd00167">
    <property type="entry name" value="SANT"/>
    <property type="match status" value="1"/>
</dbReference>
<keyword evidence="3" id="KW-0238">DNA-binding</keyword>
<evidence type="ECO:0000256" key="3">
    <source>
        <dbReference type="ARBA" id="ARBA00023125"/>
    </source>
</evidence>
<dbReference type="Proteomes" id="UP001314170">
    <property type="component" value="Unassembled WGS sequence"/>
</dbReference>
<comment type="subcellular location">
    <subcellularLocation>
        <location evidence="1">Nucleus</location>
    </subcellularLocation>
</comment>
<dbReference type="Pfam" id="PF03181">
    <property type="entry name" value="BURP"/>
    <property type="match status" value="1"/>
</dbReference>
<dbReference type="SMART" id="SM00717">
    <property type="entry name" value="SANT"/>
    <property type="match status" value="1"/>
</dbReference>
<dbReference type="InterPro" id="IPR006447">
    <property type="entry name" value="Myb_dom_plants"/>
</dbReference>
<feature type="domain" description="HTH myb-type" evidence="10">
    <location>
        <begin position="920"/>
        <end position="974"/>
    </location>
</feature>
<evidence type="ECO:0000256" key="6">
    <source>
        <dbReference type="SAM" id="MobiDB-lite"/>
    </source>
</evidence>